<evidence type="ECO:0000313" key="5">
    <source>
        <dbReference type="EMBL" id="BCI59881.1"/>
    </source>
</evidence>
<protein>
    <recommendedName>
        <fullName evidence="4">DUF5067 domain-containing protein</fullName>
    </recommendedName>
</protein>
<dbReference type="KEGG" id="sman:C12CBH8_05200"/>
<dbReference type="AlphaFoldDB" id="A0A7I8CZF9"/>
<evidence type="ECO:0000256" key="2">
    <source>
        <dbReference type="SAM" id="MobiDB-lite"/>
    </source>
</evidence>
<keyword evidence="6" id="KW-1185">Reference proteome</keyword>
<feature type="domain" description="DUF5067" evidence="4">
    <location>
        <begin position="84"/>
        <end position="191"/>
    </location>
</feature>
<evidence type="ECO:0000256" key="1">
    <source>
        <dbReference type="ARBA" id="ARBA00022729"/>
    </source>
</evidence>
<sequence>MRRFVAAFLAICLVLLLPSCSGYALPEENDEALPSQQAVSSDLSSAQAPGTSQPAAVSSSTEMPSQGESSLASSQGQGSQPESSGSVGSGRIGDYEVAIRSARLSKDYRQKDVLIVTYDFTNHGQDGMSFLIAINAKAYQNGHELSMATITGDKEYRIQDMMKDVGPGETQQVQRAFLLEDTTSPVEAEVSELISMNKDCFSRTFDLTSLS</sequence>
<organism evidence="5 6">
    <name type="scientific">Solibaculum mannosilyticum</name>
    <dbReference type="NCBI Taxonomy" id="2780922"/>
    <lineage>
        <taxon>Bacteria</taxon>
        <taxon>Bacillati</taxon>
        <taxon>Bacillota</taxon>
        <taxon>Clostridia</taxon>
        <taxon>Eubacteriales</taxon>
        <taxon>Oscillospiraceae</taxon>
        <taxon>Solibaculum</taxon>
    </lineage>
</organism>
<evidence type="ECO:0000313" key="6">
    <source>
        <dbReference type="Proteomes" id="UP000593890"/>
    </source>
</evidence>
<dbReference type="EMBL" id="AP023321">
    <property type="protein sequence ID" value="BCI59881.1"/>
    <property type="molecule type" value="Genomic_DNA"/>
</dbReference>
<gene>
    <name evidence="5" type="ORF">C12CBH8_05200</name>
</gene>
<keyword evidence="1 3" id="KW-0732">Signal</keyword>
<dbReference type="Gene3D" id="2.60.40.1240">
    <property type="match status" value="1"/>
</dbReference>
<dbReference type="InterPro" id="IPR031989">
    <property type="entry name" value="DUF5067"/>
</dbReference>
<evidence type="ECO:0000259" key="4">
    <source>
        <dbReference type="Pfam" id="PF16729"/>
    </source>
</evidence>
<reference evidence="6" key="1">
    <citation type="submission" date="2020-07" db="EMBL/GenBank/DDBJ databases">
        <title>Complete genome sequencing of Clostridia bacterium strain 12CBH8.</title>
        <authorList>
            <person name="Sakamoto M."/>
            <person name="Murakami T."/>
            <person name="Mori H."/>
        </authorList>
    </citation>
    <scope>NUCLEOTIDE SEQUENCE [LARGE SCALE GENOMIC DNA]</scope>
    <source>
        <strain evidence="6">12CBH8</strain>
    </source>
</reference>
<dbReference type="Pfam" id="PF16729">
    <property type="entry name" value="DUF5067"/>
    <property type="match status" value="1"/>
</dbReference>
<feature type="region of interest" description="Disordered" evidence="2">
    <location>
        <begin position="33"/>
        <end position="90"/>
    </location>
</feature>
<proteinExistence type="predicted"/>
<name>A0A7I8CZF9_9FIRM</name>
<evidence type="ECO:0000256" key="3">
    <source>
        <dbReference type="SAM" id="SignalP"/>
    </source>
</evidence>
<feature type="chain" id="PRO_5030839503" description="DUF5067 domain-containing protein" evidence="3">
    <location>
        <begin position="25"/>
        <end position="211"/>
    </location>
</feature>
<feature type="signal peptide" evidence="3">
    <location>
        <begin position="1"/>
        <end position="24"/>
    </location>
</feature>
<dbReference type="Proteomes" id="UP000593890">
    <property type="component" value="Chromosome"/>
</dbReference>
<dbReference type="InterPro" id="IPR029050">
    <property type="entry name" value="Immunoprotect_excell_Ig-like"/>
</dbReference>
<dbReference type="RefSeq" id="WP_171846349.1">
    <property type="nucleotide sequence ID" value="NZ_AP023321.1"/>
</dbReference>
<feature type="compositionally biased region" description="Low complexity" evidence="2">
    <location>
        <begin position="65"/>
        <end position="86"/>
    </location>
</feature>
<accession>A0A7I8CZF9</accession>
<feature type="compositionally biased region" description="Polar residues" evidence="2">
    <location>
        <begin position="34"/>
        <end position="64"/>
    </location>
</feature>